<keyword evidence="2" id="KW-1185">Reference proteome</keyword>
<proteinExistence type="predicted"/>
<protein>
    <submittedName>
        <fullName evidence="1">Uncharacterized protein</fullName>
    </submittedName>
</protein>
<accession>C2JU67</accession>
<name>C2JU67_LACRM</name>
<sequence>MSPDSDITILNIKNLKNTASHLQLFFRVQKDAAVKNASSFLTAASTT</sequence>
<evidence type="ECO:0000313" key="1">
    <source>
        <dbReference type="EMBL" id="EEN81460.1"/>
    </source>
</evidence>
<gene>
    <name evidence="1" type="ORF">HMPREF0539_0451</name>
</gene>
<organism evidence="1 2">
    <name type="scientific">Lacticaseibacillus rhamnosus (strain LMS2-1)</name>
    <dbReference type="NCBI Taxonomy" id="525361"/>
    <lineage>
        <taxon>Bacteria</taxon>
        <taxon>Bacillati</taxon>
        <taxon>Bacillota</taxon>
        <taxon>Bacilli</taxon>
        <taxon>Lactobacillales</taxon>
        <taxon>Lactobacillaceae</taxon>
        <taxon>Lacticaseibacillus</taxon>
    </lineage>
</organism>
<dbReference type="HOGENOM" id="CLU_3169577_0_0_9"/>
<dbReference type="AlphaFoldDB" id="C2JU67"/>
<comment type="caution">
    <text evidence="1">The sequence shown here is derived from an EMBL/GenBank/DDBJ whole genome shotgun (WGS) entry which is preliminary data.</text>
</comment>
<dbReference type="Proteomes" id="UP000004525">
    <property type="component" value="Unassembled WGS sequence"/>
</dbReference>
<evidence type="ECO:0000313" key="2">
    <source>
        <dbReference type="Proteomes" id="UP000004525"/>
    </source>
</evidence>
<dbReference type="EMBL" id="ACIZ01000019">
    <property type="protein sequence ID" value="EEN81460.1"/>
    <property type="molecule type" value="Genomic_DNA"/>
</dbReference>
<reference evidence="1" key="1">
    <citation type="submission" date="2009-01" db="EMBL/GenBank/DDBJ databases">
        <authorList>
            <person name="Qin X."/>
            <person name="Bachman B."/>
            <person name="Battles P."/>
            <person name="Bell A."/>
            <person name="Bess C."/>
            <person name="Bickham C."/>
            <person name="Chaboub L."/>
            <person name="Chen D."/>
            <person name="Coyle M."/>
            <person name="Deiros D.R."/>
            <person name="Dinh H."/>
            <person name="Forbes L."/>
            <person name="Fowler G."/>
            <person name="Francisco L."/>
            <person name="Fu Q."/>
            <person name="Gubbala S."/>
            <person name="Hale W."/>
            <person name="Han Y."/>
            <person name="Hemphill L."/>
            <person name="Highlander S.K."/>
            <person name="Hirani K."/>
            <person name="Hogues M."/>
            <person name="Jackson L."/>
            <person name="Jakkamsetti A."/>
            <person name="Javaid M."/>
            <person name="Jiang H."/>
            <person name="Korchina V."/>
            <person name="Kovar C."/>
            <person name="Lara F."/>
            <person name="Lee S."/>
            <person name="Mata R."/>
            <person name="Mathew T."/>
            <person name="Moen C."/>
            <person name="Morales K."/>
            <person name="Munidasa M."/>
            <person name="Nazareth L."/>
            <person name="Ngo R."/>
            <person name="Nguyen L."/>
            <person name="Okwuonu G."/>
            <person name="Ongeri F."/>
            <person name="Patil S."/>
            <person name="Petrosino J."/>
            <person name="Pham C."/>
            <person name="Pham P."/>
            <person name="Pu L.-L."/>
            <person name="Puazo M."/>
            <person name="Raj R."/>
            <person name="Reid J."/>
            <person name="Rouhana J."/>
            <person name="Saada N."/>
            <person name="Shang Y."/>
            <person name="Simmons D."/>
            <person name="Thornton R."/>
            <person name="Warren J."/>
            <person name="Weissenberger G."/>
            <person name="Zhang J."/>
            <person name="Zhang L."/>
            <person name="Zhou C."/>
            <person name="Zhu D."/>
            <person name="Muzny D."/>
            <person name="Worley K."/>
            <person name="Gibbs R."/>
        </authorList>
    </citation>
    <scope>NUCLEOTIDE SEQUENCE [LARGE SCALE GENOMIC DNA]</scope>
    <source>
        <strain evidence="1">LMS2-1</strain>
    </source>
</reference>